<comment type="caution">
    <text evidence="1">The sequence shown here is derived from an EMBL/GenBank/DDBJ whole genome shotgun (WGS) entry which is preliminary data.</text>
</comment>
<reference evidence="1 2" key="1">
    <citation type="journal article" date="2020" name="Cell">
        <title>Large-Scale Comparative Analyses of Tick Genomes Elucidate Their Genetic Diversity and Vector Capacities.</title>
        <authorList>
            <consortium name="Tick Genome and Microbiome Consortium (TIGMIC)"/>
            <person name="Jia N."/>
            <person name="Wang J."/>
            <person name="Shi W."/>
            <person name="Du L."/>
            <person name="Sun Y."/>
            <person name="Zhan W."/>
            <person name="Jiang J.F."/>
            <person name="Wang Q."/>
            <person name="Zhang B."/>
            <person name="Ji P."/>
            <person name="Bell-Sakyi L."/>
            <person name="Cui X.M."/>
            <person name="Yuan T.T."/>
            <person name="Jiang B.G."/>
            <person name="Yang W.F."/>
            <person name="Lam T.T."/>
            <person name="Chang Q.C."/>
            <person name="Ding S.J."/>
            <person name="Wang X.J."/>
            <person name="Zhu J.G."/>
            <person name="Ruan X.D."/>
            <person name="Zhao L."/>
            <person name="Wei J.T."/>
            <person name="Ye R.Z."/>
            <person name="Que T.C."/>
            <person name="Du C.H."/>
            <person name="Zhou Y.H."/>
            <person name="Cheng J.X."/>
            <person name="Dai P.F."/>
            <person name="Guo W.B."/>
            <person name="Han X.H."/>
            <person name="Huang E.J."/>
            <person name="Li L.F."/>
            <person name="Wei W."/>
            <person name="Gao Y.C."/>
            <person name="Liu J.Z."/>
            <person name="Shao H.Z."/>
            <person name="Wang X."/>
            <person name="Wang C.C."/>
            <person name="Yang T.C."/>
            <person name="Huo Q.B."/>
            <person name="Li W."/>
            <person name="Chen H.Y."/>
            <person name="Chen S.E."/>
            <person name="Zhou L.G."/>
            <person name="Ni X.B."/>
            <person name="Tian J.H."/>
            <person name="Sheng Y."/>
            <person name="Liu T."/>
            <person name="Pan Y.S."/>
            <person name="Xia L.Y."/>
            <person name="Li J."/>
            <person name="Zhao F."/>
            <person name="Cao W.C."/>
        </authorList>
    </citation>
    <scope>NUCLEOTIDE SEQUENCE [LARGE SCALE GENOMIC DNA]</scope>
    <source>
        <strain evidence="1">Iper-2018</strain>
    </source>
</reference>
<dbReference type="EMBL" id="JABSTQ010000159">
    <property type="protein sequence ID" value="KAG0445611.1"/>
    <property type="molecule type" value="Genomic_DNA"/>
</dbReference>
<proteinExistence type="predicted"/>
<feature type="non-terminal residue" evidence="1">
    <location>
        <position position="201"/>
    </location>
</feature>
<sequence length="201" mass="22831">MTNLTIKLIEDNAFNRGRIEGLNETVSRLMSENTFLREELEKQEKTLKEPSYAAILGTMTKTNQPKESHHASQTEQSKNSENQPKDGLLIYSTENSDTQPFFTVKTMLKKFTPHELGVSNPEVKPIRGGAIVLDSKREGLLSLQSKIERDPETKAKFEAKISVKRNPQISILGVDRDIRNEELKSEIITQNHLEGEPEDIR</sequence>
<keyword evidence="2" id="KW-1185">Reference proteome</keyword>
<accession>A0AC60R2A5</accession>
<evidence type="ECO:0000313" key="1">
    <source>
        <dbReference type="EMBL" id="KAG0445611.1"/>
    </source>
</evidence>
<gene>
    <name evidence="1" type="ORF">HPB47_013481</name>
</gene>
<dbReference type="Proteomes" id="UP000805193">
    <property type="component" value="Unassembled WGS sequence"/>
</dbReference>
<evidence type="ECO:0000313" key="2">
    <source>
        <dbReference type="Proteomes" id="UP000805193"/>
    </source>
</evidence>
<organism evidence="1 2">
    <name type="scientific">Ixodes persulcatus</name>
    <name type="common">Taiga tick</name>
    <dbReference type="NCBI Taxonomy" id="34615"/>
    <lineage>
        <taxon>Eukaryota</taxon>
        <taxon>Metazoa</taxon>
        <taxon>Ecdysozoa</taxon>
        <taxon>Arthropoda</taxon>
        <taxon>Chelicerata</taxon>
        <taxon>Arachnida</taxon>
        <taxon>Acari</taxon>
        <taxon>Parasitiformes</taxon>
        <taxon>Ixodida</taxon>
        <taxon>Ixodoidea</taxon>
        <taxon>Ixodidae</taxon>
        <taxon>Ixodinae</taxon>
        <taxon>Ixodes</taxon>
    </lineage>
</organism>
<protein>
    <submittedName>
        <fullName evidence="1">Uncharacterized protein</fullName>
    </submittedName>
</protein>
<name>A0AC60R2A5_IXOPE</name>